<dbReference type="Proteomes" id="UP000284277">
    <property type="component" value="Unassembled WGS sequence"/>
</dbReference>
<dbReference type="PRINTS" id="PR00081">
    <property type="entry name" value="GDHRDH"/>
</dbReference>
<organism evidence="3 4">
    <name type="scientific">Lacrimispora algidixylanolytica</name>
    <dbReference type="NCBI Taxonomy" id="94868"/>
    <lineage>
        <taxon>Bacteria</taxon>
        <taxon>Bacillati</taxon>
        <taxon>Bacillota</taxon>
        <taxon>Clostridia</taxon>
        <taxon>Lachnospirales</taxon>
        <taxon>Lachnospiraceae</taxon>
        <taxon>Lacrimispora</taxon>
    </lineage>
</organism>
<dbReference type="RefSeq" id="WP_120197341.1">
    <property type="nucleotide sequence ID" value="NZ_MCIA01000023.1"/>
</dbReference>
<keyword evidence="2" id="KW-0560">Oxidoreductase</keyword>
<dbReference type="EMBL" id="MCIA01000023">
    <property type="protein sequence ID" value="RKD31122.1"/>
    <property type="molecule type" value="Genomic_DNA"/>
</dbReference>
<evidence type="ECO:0000313" key="3">
    <source>
        <dbReference type="EMBL" id="RKD31122.1"/>
    </source>
</evidence>
<comment type="caution">
    <text evidence="3">The sequence shown here is derived from an EMBL/GenBank/DDBJ whole genome shotgun (WGS) entry which is preliminary data.</text>
</comment>
<dbReference type="GO" id="GO:0008206">
    <property type="term" value="P:bile acid metabolic process"/>
    <property type="evidence" value="ECO:0007669"/>
    <property type="project" value="UniProtKB-ARBA"/>
</dbReference>
<dbReference type="PANTHER" id="PTHR43639:SF1">
    <property type="entry name" value="SHORT-CHAIN DEHYDROGENASE_REDUCTASE FAMILY PROTEIN"/>
    <property type="match status" value="1"/>
</dbReference>
<evidence type="ECO:0000313" key="4">
    <source>
        <dbReference type="Proteomes" id="UP000284277"/>
    </source>
</evidence>
<dbReference type="OrthoDB" id="9803333at2"/>
<sequence length="249" mass="27765">MEKIALVTGSSRGIGKVIAEKLLLEGYTVYLHYCMNEELAKNTYEEFLNRKFKTRLICSDISNEDEIKKMFEKIKEESGYLDVLINNAASGVHKSIVDIRKRDWDFTFEVNARGTFLCSKYAVPLMKASTSLYKSIVNITSTGSQRYIPGYSLIGGTKAYIENLTKYMACELSSDGINVNAVSGGLVETDSLNYFQDKKLVIEEFKKRVPAGRLVVPEDIANLVSFLCNSNSEMIRGQTIVVDGGASLI</sequence>
<dbReference type="Gene3D" id="3.40.50.720">
    <property type="entry name" value="NAD(P)-binding Rossmann-like Domain"/>
    <property type="match status" value="1"/>
</dbReference>
<name>A0A419T0Y8_9FIRM</name>
<dbReference type="PANTHER" id="PTHR43639">
    <property type="entry name" value="OXIDOREDUCTASE, SHORT-CHAIN DEHYDROGENASE/REDUCTASE FAMILY (AFU_ORTHOLOGUE AFUA_5G02870)"/>
    <property type="match status" value="1"/>
</dbReference>
<comment type="similarity">
    <text evidence="1">Belongs to the short-chain dehydrogenases/reductases (SDR) family.</text>
</comment>
<reference evidence="3 4" key="1">
    <citation type="submission" date="2016-08" db="EMBL/GenBank/DDBJ databases">
        <title>A new outlook on sporulation: Clostridium algidixylanolyticum.</title>
        <authorList>
            <person name="Poppleton D.I."/>
            <person name="Gribaldo S."/>
        </authorList>
    </citation>
    <scope>NUCLEOTIDE SEQUENCE [LARGE SCALE GENOMIC DNA]</scope>
    <source>
        <strain evidence="3 4">SPL73</strain>
    </source>
</reference>
<proteinExistence type="inferred from homology"/>
<accession>A0A419T0Y8</accession>
<dbReference type="InterPro" id="IPR002347">
    <property type="entry name" value="SDR_fam"/>
</dbReference>
<gene>
    <name evidence="3" type="ORF">BET01_04510</name>
</gene>
<dbReference type="InterPro" id="IPR036291">
    <property type="entry name" value="NAD(P)-bd_dom_sf"/>
</dbReference>
<evidence type="ECO:0000256" key="2">
    <source>
        <dbReference type="ARBA" id="ARBA00023002"/>
    </source>
</evidence>
<dbReference type="Pfam" id="PF13561">
    <property type="entry name" value="adh_short_C2"/>
    <property type="match status" value="1"/>
</dbReference>
<dbReference type="AlphaFoldDB" id="A0A419T0Y8"/>
<keyword evidence="4" id="KW-1185">Reference proteome</keyword>
<dbReference type="GO" id="GO:0016491">
    <property type="term" value="F:oxidoreductase activity"/>
    <property type="evidence" value="ECO:0007669"/>
    <property type="project" value="UniProtKB-KW"/>
</dbReference>
<dbReference type="SUPFAM" id="SSF51735">
    <property type="entry name" value="NAD(P)-binding Rossmann-fold domains"/>
    <property type="match status" value="1"/>
</dbReference>
<protein>
    <recommendedName>
        <fullName evidence="5">Enoyl-[acyl-carrier-protein] reductase</fullName>
    </recommendedName>
</protein>
<dbReference type="FunFam" id="3.40.50.720:FF:000084">
    <property type="entry name" value="Short-chain dehydrogenase reductase"/>
    <property type="match status" value="1"/>
</dbReference>
<evidence type="ECO:0000256" key="1">
    <source>
        <dbReference type="ARBA" id="ARBA00006484"/>
    </source>
</evidence>
<evidence type="ECO:0008006" key="5">
    <source>
        <dbReference type="Google" id="ProtNLM"/>
    </source>
</evidence>